<proteinExistence type="predicted"/>
<evidence type="ECO:0000313" key="3">
    <source>
        <dbReference type="Proteomes" id="UP000198510"/>
    </source>
</evidence>
<dbReference type="EMBL" id="FNFO01000001">
    <property type="protein sequence ID" value="SDJ92121.1"/>
    <property type="molecule type" value="Genomic_DNA"/>
</dbReference>
<dbReference type="SUPFAM" id="SSF51735">
    <property type="entry name" value="NAD(P)-binding Rossmann-fold domains"/>
    <property type="match status" value="1"/>
</dbReference>
<name>A0A1G8XNG7_9BACT</name>
<organism evidence="2 3">
    <name type="scientific">Catalinimonas alkaloidigena</name>
    <dbReference type="NCBI Taxonomy" id="1075417"/>
    <lineage>
        <taxon>Bacteria</taxon>
        <taxon>Pseudomonadati</taxon>
        <taxon>Bacteroidota</taxon>
        <taxon>Cytophagia</taxon>
        <taxon>Cytophagales</taxon>
        <taxon>Catalimonadaceae</taxon>
        <taxon>Catalinimonas</taxon>
    </lineage>
</organism>
<dbReference type="InterPro" id="IPR050177">
    <property type="entry name" value="Lipid_A_modif_metabolic_enz"/>
</dbReference>
<dbReference type="Proteomes" id="UP000198510">
    <property type="component" value="Unassembled WGS sequence"/>
</dbReference>
<evidence type="ECO:0000259" key="1">
    <source>
        <dbReference type="Pfam" id="PF01370"/>
    </source>
</evidence>
<accession>A0A1G8XNG7</accession>
<keyword evidence="3" id="KW-1185">Reference proteome</keyword>
<sequence length="367" mass="40862">MPTHVSTEATRNGPGARDDAKDVILVSGSSGLIGSALIERLAKRFRMIGLDRAGNPFPPKEAECVCIDLTSEESIRRAMERVRYGYGDRIASVVHLAAYYDFAGGPSPLYEDVTVKGTEKFLRVLQDFDVEQFIFSSTNLVYAPTEPGTPLSEEAPLGPTWAYPQSKVKTEKIIHAQRGDIPTVVLRIAGIYSDEGDSIPLTHQMQRIYEKTLTSHFYSGDVSHGNAFLHLDDLIDALVRAIDRRHELPEEVTLNISEAETMSYSEIQNAIGEALYGTAWRTIELPALLAKAGAWAQDLVSDPFIKPWMIDRADDHYEMDIRRAKAVLGWEPKHALRTTLPTIVADLKADPEAWYEKNHLHEAASSE</sequence>
<dbReference type="AlphaFoldDB" id="A0A1G8XNG7"/>
<reference evidence="2 3" key="1">
    <citation type="submission" date="2016-10" db="EMBL/GenBank/DDBJ databases">
        <authorList>
            <person name="de Groot N.N."/>
        </authorList>
    </citation>
    <scope>NUCLEOTIDE SEQUENCE [LARGE SCALE GENOMIC DNA]</scope>
    <source>
        <strain evidence="2 3">DSM 25186</strain>
    </source>
</reference>
<dbReference type="RefSeq" id="WP_089678444.1">
    <property type="nucleotide sequence ID" value="NZ_FNFO01000001.1"/>
</dbReference>
<dbReference type="InterPro" id="IPR001509">
    <property type="entry name" value="Epimerase_deHydtase"/>
</dbReference>
<feature type="domain" description="NAD-dependent epimerase/dehydratase" evidence="1">
    <location>
        <begin position="24"/>
        <end position="256"/>
    </location>
</feature>
<dbReference type="Pfam" id="PF01370">
    <property type="entry name" value="Epimerase"/>
    <property type="match status" value="1"/>
</dbReference>
<evidence type="ECO:0000313" key="2">
    <source>
        <dbReference type="EMBL" id="SDJ92121.1"/>
    </source>
</evidence>
<protein>
    <submittedName>
        <fullName evidence="2">Nucleoside-diphosphate-sugar epimerase</fullName>
    </submittedName>
</protein>
<dbReference type="PANTHER" id="PTHR43245">
    <property type="entry name" value="BIFUNCTIONAL POLYMYXIN RESISTANCE PROTEIN ARNA"/>
    <property type="match status" value="1"/>
</dbReference>
<dbReference type="InterPro" id="IPR036291">
    <property type="entry name" value="NAD(P)-bd_dom_sf"/>
</dbReference>
<dbReference type="STRING" id="1075417.SAMN05421823_101426"/>
<dbReference type="OrthoDB" id="9814124at2"/>
<dbReference type="Gene3D" id="3.40.50.720">
    <property type="entry name" value="NAD(P)-binding Rossmann-like Domain"/>
    <property type="match status" value="1"/>
</dbReference>
<gene>
    <name evidence="2" type="ORF">SAMN05421823_101426</name>
</gene>